<evidence type="ECO:0000313" key="6">
    <source>
        <dbReference type="Proteomes" id="UP000276029"/>
    </source>
</evidence>
<feature type="domain" description="SH3" evidence="2">
    <location>
        <begin position="59"/>
        <end position="114"/>
    </location>
</feature>
<dbReference type="SUPFAM" id="SSF50044">
    <property type="entry name" value="SH3-domain"/>
    <property type="match status" value="2"/>
</dbReference>
<protein>
    <submittedName>
        <fullName evidence="4">Variant SH3 domain-containing protein</fullName>
    </submittedName>
</protein>
<keyword evidence="1" id="KW-0728">SH3 domain</keyword>
<evidence type="ECO:0000313" key="4">
    <source>
        <dbReference type="EMBL" id="RKS87931.1"/>
    </source>
</evidence>
<dbReference type="Pfam" id="PF07653">
    <property type="entry name" value="SH3_2"/>
    <property type="match status" value="2"/>
</dbReference>
<dbReference type="AlphaFoldDB" id="A0AAD1G281"/>
<proteinExistence type="predicted"/>
<dbReference type="SMART" id="SM00326">
    <property type="entry name" value="SH3"/>
    <property type="match status" value="2"/>
</dbReference>
<dbReference type="KEGG" id="smic:SmB9_34000"/>
<sequence length="114" mass="12672">MRYRVTKSWTTVYSDPITVDAGERLVLSGKEDMWEGHRWLWARSAAGKEGWVPDTLITSGPEGAVARSAYTAVELDCVVGDVLEAVDETHGWVMCRNPEGRAGWVPRSHLEAID</sequence>
<dbReference type="InterPro" id="IPR036028">
    <property type="entry name" value="SH3-like_dom_sf"/>
</dbReference>
<dbReference type="RefSeq" id="WP_121051768.1">
    <property type="nucleotide sequence ID" value="NZ_AP018711.1"/>
</dbReference>
<dbReference type="PROSITE" id="PS50002">
    <property type="entry name" value="SH3"/>
    <property type="match status" value="1"/>
</dbReference>
<evidence type="ECO:0000313" key="3">
    <source>
        <dbReference type="EMBL" id="BBE35742.1"/>
    </source>
</evidence>
<evidence type="ECO:0000313" key="5">
    <source>
        <dbReference type="Proteomes" id="UP000275727"/>
    </source>
</evidence>
<keyword evidence="6" id="KW-1185">Reference proteome</keyword>
<accession>A0AAD1G281</accession>
<dbReference type="Gene3D" id="2.30.30.40">
    <property type="entry name" value="SH3 Domains"/>
    <property type="match status" value="1"/>
</dbReference>
<dbReference type="EMBL" id="AP018711">
    <property type="protein sequence ID" value="BBE35742.1"/>
    <property type="molecule type" value="Genomic_DNA"/>
</dbReference>
<dbReference type="EMBL" id="RBWX01000009">
    <property type="protein sequence ID" value="RKS87931.1"/>
    <property type="molecule type" value="Genomic_DNA"/>
</dbReference>
<evidence type="ECO:0000256" key="1">
    <source>
        <dbReference type="ARBA" id="ARBA00022443"/>
    </source>
</evidence>
<evidence type="ECO:0000259" key="2">
    <source>
        <dbReference type="PROSITE" id="PS50002"/>
    </source>
</evidence>
<gene>
    <name evidence="4" type="ORF">DFR51_2577</name>
    <name evidence="3" type="ORF">SmB9_34000</name>
</gene>
<dbReference type="Proteomes" id="UP000276029">
    <property type="component" value="Unassembled WGS sequence"/>
</dbReference>
<name>A0AAD1G281_SPHMI</name>
<organism evidence="3 5">
    <name type="scientific">Sphingosinicella microcystinivorans</name>
    <dbReference type="NCBI Taxonomy" id="335406"/>
    <lineage>
        <taxon>Bacteria</taxon>
        <taxon>Pseudomonadati</taxon>
        <taxon>Pseudomonadota</taxon>
        <taxon>Alphaproteobacteria</taxon>
        <taxon>Sphingomonadales</taxon>
        <taxon>Sphingosinicellaceae</taxon>
        <taxon>Sphingosinicella</taxon>
    </lineage>
</organism>
<dbReference type="Proteomes" id="UP000275727">
    <property type="component" value="Chromosome"/>
</dbReference>
<reference evidence="4 6" key="2">
    <citation type="submission" date="2018-10" db="EMBL/GenBank/DDBJ databases">
        <title>Genomic Encyclopedia of Type Strains, Phase IV (KMG-IV): sequencing the most valuable type-strain genomes for metagenomic binning, comparative biology and taxonomic classification.</title>
        <authorList>
            <person name="Goeker M."/>
        </authorList>
    </citation>
    <scope>NUCLEOTIDE SEQUENCE [LARGE SCALE GENOMIC DNA]</scope>
    <source>
        <strain evidence="4 6">DSM 19791</strain>
    </source>
</reference>
<dbReference type="InterPro" id="IPR001452">
    <property type="entry name" value="SH3_domain"/>
</dbReference>
<reference evidence="3 5" key="1">
    <citation type="submission" date="2018-06" db="EMBL/GenBank/DDBJ databases">
        <title>Complete Genome Sequence of the Microcystin-Degrading Bacterium Sphingosinicella microcystinivorans Strain B-9.</title>
        <authorList>
            <person name="Jin H."/>
            <person name="Nishizawa T."/>
            <person name="Guo Y."/>
            <person name="Nishizawa A."/>
            <person name="Park H."/>
            <person name="Kato H."/>
            <person name="Tsuji K."/>
            <person name="Harada K."/>
        </authorList>
    </citation>
    <scope>NUCLEOTIDE SEQUENCE [LARGE SCALE GENOMIC DNA]</scope>
    <source>
        <strain evidence="3 5">B9</strain>
    </source>
</reference>